<evidence type="ECO:0000313" key="4">
    <source>
        <dbReference type="Proteomes" id="UP000001646"/>
    </source>
</evidence>
<evidence type="ECO:0000256" key="2">
    <source>
        <dbReference type="ARBA" id="ARBA00022737"/>
    </source>
</evidence>
<dbReference type="Proteomes" id="UP000001646">
    <property type="component" value="Unplaced"/>
</dbReference>
<reference evidence="3" key="1">
    <citation type="submission" date="2009-12" db="EMBL/GenBank/DDBJ databases">
        <title>The Genome Sequence of Anolis carolinensis (Green Anole Lizard).</title>
        <authorList>
            <consortium name="The Genome Sequencing Platform"/>
            <person name="Di Palma F."/>
            <person name="Alfoldi J."/>
            <person name="Heiman D."/>
            <person name="Young S."/>
            <person name="Grabherr M."/>
            <person name="Johnson J."/>
            <person name="Lander E.S."/>
            <person name="Lindblad-Toh K."/>
        </authorList>
    </citation>
    <scope>NUCLEOTIDE SEQUENCE [LARGE SCALE GENOMIC DNA]</scope>
    <source>
        <strain evidence="3">JBL SC #1</strain>
    </source>
</reference>
<organism evidence="3 4">
    <name type="scientific">Anolis carolinensis</name>
    <name type="common">Green anole</name>
    <name type="synonym">American chameleon</name>
    <dbReference type="NCBI Taxonomy" id="28377"/>
    <lineage>
        <taxon>Eukaryota</taxon>
        <taxon>Metazoa</taxon>
        <taxon>Chordata</taxon>
        <taxon>Craniata</taxon>
        <taxon>Vertebrata</taxon>
        <taxon>Euteleostomi</taxon>
        <taxon>Lepidosauria</taxon>
        <taxon>Squamata</taxon>
        <taxon>Bifurcata</taxon>
        <taxon>Unidentata</taxon>
        <taxon>Episquamata</taxon>
        <taxon>Toxicofera</taxon>
        <taxon>Iguania</taxon>
        <taxon>Dactyloidae</taxon>
        <taxon>Anolis</taxon>
    </lineage>
</organism>
<accession>A0A803TXZ9</accession>
<dbReference type="Pfam" id="PF13855">
    <property type="entry name" value="LRR_8"/>
    <property type="match status" value="1"/>
</dbReference>
<sequence>QAFCLLLQGPIREPPRPPPCPQSCSCTRDTAFCVDSKAIPKNLPRDVISLTLINAQFSEIKEASFAHLPFLQFLLLNSNKFTMIRDNAFVGLSHLQYLFIENNEIQALSKGTFRGLKSLTHLDACHRYGQNVRRKCFRSMAIQPGKCTTTQ</sequence>
<dbReference type="InterPro" id="IPR032675">
    <property type="entry name" value="LRR_dom_sf"/>
</dbReference>
<dbReference type="SUPFAM" id="SSF52058">
    <property type="entry name" value="L domain-like"/>
    <property type="match status" value="1"/>
</dbReference>
<evidence type="ECO:0000256" key="1">
    <source>
        <dbReference type="ARBA" id="ARBA00022614"/>
    </source>
</evidence>
<dbReference type="PANTHER" id="PTHR24367">
    <property type="entry name" value="LEUCINE-RICH REPEAT-CONTAINING PROTEIN"/>
    <property type="match status" value="1"/>
</dbReference>
<keyword evidence="4" id="KW-1185">Reference proteome</keyword>
<name>A0A803TXZ9_ANOCA</name>
<dbReference type="Gene3D" id="3.80.10.10">
    <property type="entry name" value="Ribonuclease Inhibitor"/>
    <property type="match status" value="1"/>
</dbReference>
<keyword evidence="2" id="KW-0677">Repeat</keyword>
<dbReference type="InterPro" id="IPR051295">
    <property type="entry name" value="LGI_related"/>
</dbReference>
<reference evidence="3" key="2">
    <citation type="submission" date="2025-08" db="UniProtKB">
        <authorList>
            <consortium name="Ensembl"/>
        </authorList>
    </citation>
    <scope>IDENTIFICATION</scope>
</reference>
<protein>
    <recommendedName>
        <fullName evidence="5">LRRNT domain-containing protein</fullName>
    </recommendedName>
</protein>
<dbReference type="InterPro" id="IPR003591">
    <property type="entry name" value="Leu-rich_rpt_typical-subtyp"/>
</dbReference>
<proteinExistence type="predicted"/>
<evidence type="ECO:0008006" key="5">
    <source>
        <dbReference type="Google" id="ProtNLM"/>
    </source>
</evidence>
<evidence type="ECO:0000313" key="3">
    <source>
        <dbReference type="Ensembl" id="ENSACAP00000040089.1"/>
    </source>
</evidence>
<dbReference type="PANTHER" id="PTHR24367:SF10">
    <property type="entry name" value="LEUCINE-RICH REPEAT LGI FAMILY MEMBER 3"/>
    <property type="match status" value="1"/>
</dbReference>
<dbReference type="InParanoid" id="A0A803TXZ9"/>
<keyword evidence="1" id="KW-0433">Leucine-rich repeat</keyword>
<dbReference type="Ensembl" id="ENSACAT00000045828.1">
    <property type="protein sequence ID" value="ENSACAP00000040089.1"/>
    <property type="gene ID" value="ENSACAG00000036166.1"/>
</dbReference>
<dbReference type="InterPro" id="IPR001611">
    <property type="entry name" value="Leu-rich_rpt"/>
</dbReference>
<dbReference type="SMART" id="SM00369">
    <property type="entry name" value="LRR_TYP"/>
    <property type="match status" value="2"/>
</dbReference>
<dbReference type="GeneTree" id="ENSGT00940000160296"/>
<dbReference type="AlphaFoldDB" id="A0A803TXZ9"/>
<reference evidence="3" key="3">
    <citation type="submission" date="2025-09" db="UniProtKB">
        <authorList>
            <consortium name="Ensembl"/>
        </authorList>
    </citation>
    <scope>IDENTIFICATION</scope>
</reference>